<dbReference type="EMBL" id="JAAZWO010000026">
    <property type="protein sequence ID" value="MBC2399358.1"/>
    <property type="molecule type" value="Genomic_DNA"/>
</dbReference>
<evidence type="ECO:0000313" key="3">
    <source>
        <dbReference type="Proteomes" id="UP000563151"/>
    </source>
</evidence>
<dbReference type="InterPro" id="IPR029058">
    <property type="entry name" value="AB_hydrolase_fold"/>
</dbReference>
<dbReference type="Proteomes" id="UP000563151">
    <property type="component" value="Unassembled WGS sequence"/>
</dbReference>
<proteinExistence type="predicted"/>
<feature type="transmembrane region" description="Helical" evidence="1">
    <location>
        <begin position="20"/>
        <end position="41"/>
    </location>
</feature>
<keyword evidence="1" id="KW-0812">Transmembrane</keyword>
<dbReference type="RefSeq" id="WP_035149444.1">
    <property type="nucleotide sequence ID" value="NZ_JAAZWO010000026.1"/>
</dbReference>
<gene>
    <name evidence="2" type="ORF">HGG79_16500</name>
</gene>
<dbReference type="Gene3D" id="3.40.50.1820">
    <property type="entry name" value="alpha/beta hydrolase"/>
    <property type="match status" value="1"/>
</dbReference>
<comment type="caution">
    <text evidence="2">The sequence shown here is derived from an EMBL/GenBank/DDBJ whole genome shotgun (WGS) entry which is preliminary data.</text>
</comment>
<evidence type="ECO:0000256" key="1">
    <source>
        <dbReference type="SAM" id="Phobius"/>
    </source>
</evidence>
<keyword evidence="1" id="KW-1133">Transmembrane helix</keyword>
<sequence length="80" mass="9280">MNDVTIFSDLKDYLNNNIKVWMGLQKFPFPLMVIINFKLIYGVDYSKVSRLNSVSKINIPIFIIHGKKDVTIPYTESVKI</sequence>
<name>A0A923EAA3_CLOTT</name>
<organism evidence="2 3">
    <name type="scientific">Clostridium tetanomorphum</name>
    <dbReference type="NCBI Taxonomy" id="1553"/>
    <lineage>
        <taxon>Bacteria</taxon>
        <taxon>Bacillati</taxon>
        <taxon>Bacillota</taxon>
        <taxon>Clostridia</taxon>
        <taxon>Eubacteriales</taxon>
        <taxon>Clostridiaceae</taxon>
        <taxon>Clostridium</taxon>
    </lineage>
</organism>
<evidence type="ECO:0008006" key="4">
    <source>
        <dbReference type="Google" id="ProtNLM"/>
    </source>
</evidence>
<reference evidence="2 3" key="1">
    <citation type="submission" date="2020-04" db="EMBL/GenBank/DDBJ databases">
        <title>Genomic insights into acetone-butanol-ethanol (ABE) fermentation by sequencing solventogenic clostridia strains.</title>
        <authorList>
            <person name="Brown S."/>
        </authorList>
    </citation>
    <scope>NUCLEOTIDE SEQUENCE [LARGE SCALE GENOMIC DNA]</scope>
    <source>
        <strain evidence="2 3">DJ011</strain>
    </source>
</reference>
<accession>A0A923EAA3</accession>
<evidence type="ECO:0000313" key="2">
    <source>
        <dbReference type="EMBL" id="MBC2399358.1"/>
    </source>
</evidence>
<protein>
    <recommendedName>
        <fullName evidence="4">Alpha/beta hydrolase</fullName>
    </recommendedName>
</protein>
<keyword evidence="1" id="KW-0472">Membrane</keyword>
<dbReference type="AlphaFoldDB" id="A0A923EAA3"/>
<keyword evidence="3" id="KW-1185">Reference proteome</keyword>
<dbReference type="SUPFAM" id="SSF53474">
    <property type="entry name" value="alpha/beta-Hydrolases"/>
    <property type="match status" value="1"/>
</dbReference>